<evidence type="ECO:0000313" key="2">
    <source>
        <dbReference type="Proteomes" id="UP000265520"/>
    </source>
</evidence>
<dbReference type="AlphaFoldDB" id="A0A392UPD9"/>
<accession>A0A392UPD9</accession>
<dbReference type="EMBL" id="LXQA010862246">
    <property type="protein sequence ID" value="MCI74504.1"/>
    <property type="molecule type" value="Genomic_DNA"/>
</dbReference>
<organism evidence="1 2">
    <name type="scientific">Trifolium medium</name>
    <dbReference type="NCBI Taxonomy" id="97028"/>
    <lineage>
        <taxon>Eukaryota</taxon>
        <taxon>Viridiplantae</taxon>
        <taxon>Streptophyta</taxon>
        <taxon>Embryophyta</taxon>
        <taxon>Tracheophyta</taxon>
        <taxon>Spermatophyta</taxon>
        <taxon>Magnoliopsida</taxon>
        <taxon>eudicotyledons</taxon>
        <taxon>Gunneridae</taxon>
        <taxon>Pentapetalae</taxon>
        <taxon>rosids</taxon>
        <taxon>fabids</taxon>
        <taxon>Fabales</taxon>
        <taxon>Fabaceae</taxon>
        <taxon>Papilionoideae</taxon>
        <taxon>50 kb inversion clade</taxon>
        <taxon>NPAAA clade</taxon>
        <taxon>Hologalegina</taxon>
        <taxon>IRL clade</taxon>
        <taxon>Trifolieae</taxon>
        <taxon>Trifolium</taxon>
    </lineage>
</organism>
<name>A0A392UPD9_9FABA</name>
<keyword evidence="2" id="KW-1185">Reference proteome</keyword>
<reference evidence="1 2" key="1">
    <citation type="journal article" date="2018" name="Front. Plant Sci.">
        <title>Red Clover (Trifolium pratense) and Zigzag Clover (T. medium) - A Picture of Genomic Similarities and Differences.</title>
        <authorList>
            <person name="Dluhosova J."/>
            <person name="Istvanek J."/>
            <person name="Nedelnik J."/>
            <person name="Repkova J."/>
        </authorList>
    </citation>
    <scope>NUCLEOTIDE SEQUENCE [LARGE SCALE GENOMIC DNA]</scope>
    <source>
        <strain evidence="2">cv. 10/8</strain>
        <tissue evidence="1">Leaf</tissue>
    </source>
</reference>
<comment type="caution">
    <text evidence="1">The sequence shown here is derived from an EMBL/GenBank/DDBJ whole genome shotgun (WGS) entry which is preliminary data.</text>
</comment>
<feature type="non-terminal residue" evidence="1">
    <location>
        <position position="52"/>
    </location>
</feature>
<evidence type="ECO:0008006" key="3">
    <source>
        <dbReference type="Google" id="ProtNLM"/>
    </source>
</evidence>
<sequence length="52" mass="5554">MLISGADDALSCNIFAGTLKDMAHKWIAGLPARPVTSFEDLATRFVAQFAAN</sequence>
<proteinExistence type="predicted"/>
<dbReference type="Proteomes" id="UP000265520">
    <property type="component" value="Unassembled WGS sequence"/>
</dbReference>
<evidence type="ECO:0000313" key="1">
    <source>
        <dbReference type="EMBL" id="MCI74504.1"/>
    </source>
</evidence>
<protein>
    <recommendedName>
        <fullName evidence="3">Retrotransposon gag domain-containing protein</fullName>
    </recommendedName>
</protein>